<dbReference type="Pfam" id="PF13558">
    <property type="entry name" value="SbcC_Walker_B"/>
    <property type="match status" value="1"/>
</dbReference>
<organism evidence="7 8">
    <name type="scientific">Paucilactobacillus oligofermentans DSM 15707 = LMG 22743</name>
    <dbReference type="NCBI Taxonomy" id="1423778"/>
    <lineage>
        <taxon>Bacteria</taxon>
        <taxon>Bacillati</taxon>
        <taxon>Bacillota</taxon>
        <taxon>Bacilli</taxon>
        <taxon>Lactobacillales</taxon>
        <taxon>Lactobacillaceae</taxon>
        <taxon>Paucilactobacillus</taxon>
    </lineage>
</organism>
<dbReference type="PATRIC" id="fig|1423778.4.peg.633"/>
<dbReference type="SUPFAM" id="SSF52540">
    <property type="entry name" value="P-loop containing nucleoside triphosphate hydrolases"/>
    <property type="match status" value="1"/>
</dbReference>
<dbReference type="PANTHER" id="PTHR32114">
    <property type="entry name" value="ABC TRANSPORTER ABCH.3"/>
    <property type="match status" value="1"/>
</dbReference>
<name>A0A0R1RLL1_9LACO</name>
<comment type="caution">
    <text evidence="7">The sequence shown here is derived from an EMBL/GenBank/DDBJ whole genome shotgun (WGS) entry which is preliminary data.</text>
</comment>
<keyword evidence="7" id="KW-0540">Nuclease</keyword>
<evidence type="ECO:0000256" key="1">
    <source>
        <dbReference type="ARBA" id="ARBA00006930"/>
    </source>
</evidence>
<feature type="coiled-coil region" evidence="4">
    <location>
        <begin position="850"/>
        <end position="880"/>
    </location>
</feature>
<dbReference type="InterPro" id="IPR038729">
    <property type="entry name" value="Rad50/SbcC_AAA"/>
</dbReference>
<dbReference type="Pfam" id="PF13476">
    <property type="entry name" value="AAA_23"/>
    <property type="match status" value="1"/>
</dbReference>
<dbReference type="EMBL" id="AZFE01000030">
    <property type="protein sequence ID" value="KRL56020.1"/>
    <property type="molecule type" value="Genomic_DNA"/>
</dbReference>
<gene>
    <name evidence="7" type="ORF">FC70_GL000606</name>
</gene>
<proteinExistence type="inferred from homology"/>
<dbReference type="OrthoDB" id="9795626at2"/>
<dbReference type="Proteomes" id="UP000051697">
    <property type="component" value="Unassembled WGS sequence"/>
</dbReference>
<dbReference type="GO" id="GO:0004527">
    <property type="term" value="F:exonuclease activity"/>
    <property type="evidence" value="ECO:0007669"/>
    <property type="project" value="UniProtKB-KW"/>
</dbReference>
<dbReference type="KEGG" id="lol:LACOL_0690"/>
<feature type="region of interest" description="Disordered" evidence="5">
    <location>
        <begin position="473"/>
        <end position="495"/>
    </location>
</feature>
<evidence type="ECO:0000313" key="8">
    <source>
        <dbReference type="Proteomes" id="UP000051697"/>
    </source>
</evidence>
<comment type="similarity">
    <text evidence="1">Belongs to the SMC family. SbcC subfamily.</text>
</comment>
<evidence type="ECO:0000256" key="2">
    <source>
        <dbReference type="ARBA" id="ARBA00011322"/>
    </source>
</evidence>
<dbReference type="AlphaFoldDB" id="A0A0R1RLL1"/>
<evidence type="ECO:0000256" key="5">
    <source>
        <dbReference type="SAM" id="MobiDB-lite"/>
    </source>
</evidence>
<evidence type="ECO:0000259" key="6">
    <source>
        <dbReference type="Pfam" id="PF13476"/>
    </source>
</evidence>
<feature type="coiled-coil region" evidence="4">
    <location>
        <begin position="546"/>
        <end position="594"/>
    </location>
</feature>
<feature type="coiled-coil region" evidence="4">
    <location>
        <begin position="262"/>
        <end position="296"/>
    </location>
</feature>
<dbReference type="Gene3D" id="3.40.50.300">
    <property type="entry name" value="P-loop containing nucleotide triphosphate hydrolases"/>
    <property type="match status" value="2"/>
</dbReference>
<dbReference type="RefSeq" id="WP_057889578.1">
    <property type="nucleotide sequence ID" value="NZ_AZFE01000030.1"/>
</dbReference>
<evidence type="ECO:0000313" key="7">
    <source>
        <dbReference type="EMBL" id="KRL56020.1"/>
    </source>
</evidence>
<keyword evidence="7" id="KW-0269">Exonuclease</keyword>
<dbReference type="InterPro" id="IPR027417">
    <property type="entry name" value="P-loop_NTPase"/>
</dbReference>
<comment type="subunit">
    <text evidence="2">Heterodimer of SbcC and SbcD.</text>
</comment>
<feature type="compositionally biased region" description="Basic and acidic residues" evidence="5">
    <location>
        <begin position="473"/>
        <end position="488"/>
    </location>
</feature>
<dbReference type="PANTHER" id="PTHR32114:SF2">
    <property type="entry name" value="ABC TRANSPORTER ABCH.3"/>
    <property type="match status" value="1"/>
</dbReference>
<dbReference type="STRING" id="1423778.FC70_GL000606"/>
<evidence type="ECO:0000256" key="3">
    <source>
        <dbReference type="ARBA" id="ARBA00013368"/>
    </source>
</evidence>
<accession>A0A0R1RLL1</accession>
<feature type="domain" description="Rad50/SbcC-type AAA" evidence="6">
    <location>
        <begin position="5"/>
        <end position="215"/>
    </location>
</feature>
<keyword evidence="8" id="KW-1185">Reference proteome</keyword>
<protein>
    <recommendedName>
        <fullName evidence="3">Nuclease SbcCD subunit C</fullName>
    </recommendedName>
</protein>
<keyword evidence="4" id="KW-0175">Coiled coil</keyword>
<keyword evidence="7" id="KW-0378">Hydrolase</keyword>
<sequence>MRPLKIALNNFGPFETAEIDFDHFKEANLFLISGDTGAGKTTIFDAMTYALFGDKEIDRNAKEMRSEFADGHSLTEVKFWFEHNGKYYKVSRTPEQDILKKNPKDENDTTKKGSTAQFAEVDHDLQLEISALGAKLNEVNDAIIEMLHLNAKQFRQIIILPQNQFRKFLGSASDDKEDILRTLFGTEIYQSFSDRLAAQQKLQGSSIESDQVELKTIFKGIDWDDETYDNEAPVSDQFKLLQTKIEHDTKINQDVHQKLVVVERERNTSLENQRQAEQLTNKFKQLQQEKLKLTELMGQASKIKQLRKDLQRVQWLNQQVKPVDEVQRLDKEKAELEISQTKQVDENTKLTELEVQVAKQKVTIKSSEDKYQQATTQEQLITAELLPAVKQLVEYQSTKSTAAKLLDELTKSGHRKQLSLEQAQKQQEELQGKLASIPETNAARLQLSQSQEVAKEVKLVADNLEASLTHQTKLEKQQSEQTAKHDELTAQLKQSSSAFEQGKAKRQELMISLLQSELVEGEPCVVCNAIYDGNNQAHQHVDQADIRDQINAVEELEQQKNVDTKNLAVLVNQLDQTNNELKQIKTKVNSLNEQLTKSYLEFKKVWKSQYNTELPNEYDQSKITMVFDEQSQLIDTNDQQRGLISIEIKILNDQNEKILQDIAENKTQITVQENSISTSQSSIDTITQQYSKLGSVNELNSELAELQAFTTDFERQATKLQQDESDFKVRQASWKTNETTIQKQLTSYEQQRLASDIAIKAILQQGELASFEELQTEVMAISDNQLTNLMTEITEYDTKVTENQQQLVSLGDELKDVVQPDLDEIKLDVQAKDETFKQVNEQFTTLKVKLESLESLASRAQKLANQIEQAQADGKAINDLVSAVKGNNQVKLGLERFVLRNFLNEVLQFANEHYIGQLSAGRYQFKLSDESSGRSNQNGLNIDVFDGETSTFRSSSTLSGGESFIAALSIALSLAEIVQEHAGGVRIEALFIDEGFGTLDTQTLNQAMEALSSLESTGRLVGIISHVESMKREISQQILINKQGDGRSVVKYREL</sequence>
<evidence type="ECO:0000256" key="4">
    <source>
        <dbReference type="SAM" id="Coils"/>
    </source>
</evidence>
<reference evidence="7 8" key="1">
    <citation type="journal article" date="2015" name="Genome Announc.">
        <title>Expanding the biotechnology potential of lactobacilli through comparative genomics of 213 strains and associated genera.</title>
        <authorList>
            <person name="Sun Z."/>
            <person name="Harris H.M."/>
            <person name="McCann A."/>
            <person name="Guo C."/>
            <person name="Argimon S."/>
            <person name="Zhang W."/>
            <person name="Yang X."/>
            <person name="Jeffery I.B."/>
            <person name="Cooney J.C."/>
            <person name="Kagawa T.F."/>
            <person name="Liu W."/>
            <person name="Song Y."/>
            <person name="Salvetti E."/>
            <person name="Wrobel A."/>
            <person name="Rasinkangas P."/>
            <person name="Parkhill J."/>
            <person name="Rea M.C."/>
            <person name="O'Sullivan O."/>
            <person name="Ritari J."/>
            <person name="Douillard F.P."/>
            <person name="Paul Ross R."/>
            <person name="Yang R."/>
            <person name="Briner A.E."/>
            <person name="Felis G.E."/>
            <person name="de Vos W.M."/>
            <person name="Barrangou R."/>
            <person name="Klaenhammer T.R."/>
            <person name="Caufield P.W."/>
            <person name="Cui Y."/>
            <person name="Zhang H."/>
            <person name="O'Toole P.W."/>
        </authorList>
    </citation>
    <scope>NUCLEOTIDE SEQUENCE [LARGE SCALE GENOMIC DNA]</scope>
    <source>
        <strain evidence="7 8">DSM 15707</strain>
    </source>
</reference>